<evidence type="ECO:0000313" key="3">
    <source>
        <dbReference type="EMBL" id="SNS44062.1"/>
    </source>
</evidence>
<sequence>MKKRTTQILLMFLLILSFITQSYALEIPGYEGGIQNQTTYKEVIFITGEPIVLEGTVTIRDHGDRITYTYRKLANPKMNTTLTRNVTLTRETTTDGKDQKQEVLTLDKYKETINANGVRYETDEEQYPWSKAMVFHEKPGATYFAGNWDGRKTYTINKNQGTVNVESQGTVVGYDHNWGATNTQSIVHFIEYNRRINNADNGGEDVSWEGTAEVNVVHNRTKDYHYEANTPTQISFRGGYLITEKEENIVKYSYDLPRVAEDGSVLRGRNSSSSSFTLDTNPINKRLSIPTLTDISGHAAEKDILLLASLEALYPSGSNFGPSLPMSRGEFARALGVILGIEKQQEETTRRRTIQAQEPSTLFVDVPAVDPNQPYIEAVFEKGIMKGIGQDHFMPNQSITKAEAVVAIIKAIGFENLAPIQQYSTGYRDDPSIPLWARDAIYLATELELLEGNTNDYFQPNRALTKTEAVDMLTRLINYLQKDIRYDYRERILNY</sequence>
<feature type="domain" description="SLH" evidence="2">
    <location>
        <begin position="424"/>
        <end position="487"/>
    </location>
</feature>
<organism evidence="3 4">
    <name type="scientific">Anaerovirgula multivorans</name>
    <dbReference type="NCBI Taxonomy" id="312168"/>
    <lineage>
        <taxon>Bacteria</taxon>
        <taxon>Bacillati</taxon>
        <taxon>Bacillota</taxon>
        <taxon>Clostridia</taxon>
        <taxon>Peptostreptococcales</taxon>
        <taxon>Natronincolaceae</taxon>
        <taxon>Anaerovirgula</taxon>
    </lineage>
</organism>
<accession>A0A239EJI6</accession>
<keyword evidence="1" id="KW-0677">Repeat</keyword>
<dbReference type="AlphaFoldDB" id="A0A239EJI6"/>
<protein>
    <submittedName>
        <fullName evidence="3">S-layer homology domain-containing protein</fullName>
    </submittedName>
</protein>
<feature type="domain" description="SLH" evidence="2">
    <location>
        <begin position="359"/>
        <end position="422"/>
    </location>
</feature>
<evidence type="ECO:0000256" key="1">
    <source>
        <dbReference type="ARBA" id="ARBA00022737"/>
    </source>
</evidence>
<dbReference type="EMBL" id="FZOJ01000010">
    <property type="protein sequence ID" value="SNS44062.1"/>
    <property type="molecule type" value="Genomic_DNA"/>
</dbReference>
<dbReference type="PROSITE" id="PS51272">
    <property type="entry name" value="SLH"/>
    <property type="match status" value="3"/>
</dbReference>
<name>A0A239EJI6_9FIRM</name>
<keyword evidence="4" id="KW-1185">Reference proteome</keyword>
<proteinExistence type="predicted"/>
<dbReference type="InterPro" id="IPR001119">
    <property type="entry name" value="SLH_dom"/>
</dbReference>
<dbReference type="OrthoDB" id="2985276at2"/>
<evidence type="ECO:0000259" key="2">
    <source>
        <dbReference type="PROSITE" id="PS51272"/>
    </source>
</evidence>
<evidence type="ECO:0000313" key="4">
    <source>
        <dbReference type="Proteomes" id="UP000198304"/>
    </source>
</evidence>
<reference evidence="3 4" key="1">
    <citation type="submission" date="2017-06" db="EMBL/GenBank/DDBJ databases">
        <authorList>
            <person name="Kim H.J."/>
            <person name="Triplett B.A."/>
        </authorList>
    </citation>
    <scope>NUCLEOTIDE SEQUENCE [LARGE SCALE GENOMIC DNA]</scope>
    <source>
        <strain evidence="3 4">SCA</strain>
    </source>
</reference>
<dbReference type="RefSeq" id="WP_089283079.1">
    <property type="nucleotide sequence ID" value="NZ_FZOJ01000010.1"/>
</dbReference>
<feature type="domain" description="SLH" evidence="2">
    <location>
        <begin position="287"/>
        <end position="349"/>
    </location>
</feature>
<gene>
    <name evidence="3" type="ORF">SAMN05446037_101037</name>
</gene>
<dbReference type="Proteomes" id="UP000198304">
    <property type="component" value="Unassembled WGS sequence"/>
</dbReference>
<dbReference type="Pfam" id="PF00395">
    <property type="entry name" value="SLH"/>
    <property type="match status" value="3"/>
</dbReference>